<feature type="transmembrane region" description="Helical" evidence="6">
    <location>
        <begin position="52"/>
        <end position="73"/>
    </location>
</feature>
<dbReference type="InterPro" id="IPR036259">
    <property type="entry name" value="MFS_trans_sf"/>
</dbReference>
<feature type="transmembrane region" description="Helical" evidence="6">
    <location>
        <begin position="192"/>
        <end position="215"/>
    </location>
</feature>
<keyword evidence="9" id="KW-1185">Reference proteome</keyword>
<dbReference type="PANTHER" id="PTHR43124">
    <property type="entry name" value="PURINE EFFLUX PUMP PBUE"/>
    <property type="match status" value="1"/>
</dbReference>
<dbReference type="EMBL" id="CP043046">
    <property type="protein sequence ID" value="QEI09115.1"/>
    <property type="molecule type" value="Genomic_DNA"/>
</dbReference>
<dbReference type="InterPro" id="IPR020846">
    <property type="entry name" value="MFS_dom"/>
</dbReference>
<evidence type="ECO:0000256" key="4">
    <source>
        <dbReference type="ARBA" id="ARBA00022989"/>
    </source>
</evidence>
<sequence length="371" mass="39063">MRVSDAMLPRLASEFSQGISAVSAVVSLFAIAYGFMQFAYGPLGDRLGKLRVIAVATMAGLIGNLICALAPVFPLLLAGRVLSGATAAAVIPLSMAWIGDQVHYSQRQTVLARFLTGQMMGFIAGQFAGGWFSDTLGWRGAFFTLAAIFLTVGVVLWQRARNEPRPAANPNGERRRPFSGVANVVGRPWARVVLATVLIEGFVFFGAYAFVPLYLHERFTLSLTNAGLIAATLGLGGLAFSFSVRFLVQRLGETGLALGGGSLLAAGLALIALAPSAPWVVPGCLACGLGFYMLHNTLQLNATQMAPEHRGTAVSLFASMLFLGQAGGVTVAGLLVPLMGVRSLLGCGVLAVFLVGLVFFLRLRNKQKVAA</sequence>
<evidence type="ECO:0000313" key="9">
    <source>
        <dbReference type="Proteomes" id="UP000325161"/>
    </source>
</evidence>
<dbReference type="OrthoDB" id="9814303at2"/>
<comment type="subcellular location">
    <subcellularLocation>
        <location evidence="1">Cell membrane</location>
        <topology evidence="1">Multi-pass membrane protein</topology>
    </subcellularLocation>
</comment>
<evidence type="ECO:0000256" key="1">
    <source>
        <dbReference type="ARBA" id="ARBA00004651"/>
    </source>
</evidence>
<dbReference type="PROSITE" id="PS50850">
    <property type="entry name" value="MFS"/>
    <property type="match status" value="1"/>
</dbReference>
<keyword evidence="2" id="KW-1003">Cell membrane</keyword>
<evidence type="ECO:0000256" key="2">
    <source>
        <dbReference type="ARBA" id="ARBA00022475"/>
    </source>
</evidence>
<keyword evidence="5 6" id="KW-0472">Membrane</keyword>
<feature type="transmembrane region" description="Helical" evidence="6">
    <location>
        <begin position="110"/>
        <end position="132"/>
    </location>
</feature>
<dbReference type="AlphaFoldDB" id="A0A5C0B4D4"/>
<dbReference type="SUPFAM" id="SSF103473">
    <property type="entry name" value="MFS general substrate transporter"/>
    <property type="match status" value="1"/>
</dbReference>
<dbReference type="Proteomes" id="UP000325161">
    <property type="component" value="Chromosome"/>
</dbReference>
<feature type="transmembrane region" description="Helical" evidence="6">
    <location>
        <begin position="227"/>
        <end position="248"/>
    </location>
</feature>
<feature type="transmembrane region" description="Helical" evidence="6">
    <location>
        <begin position="343"/>
        <end position="363"/>
    </location>
</feature>
<feature type="transmembrane region" description="Helical" evidence="6">
    <location>
        <begin position="79"/>
        <end position="98"/>
    </location>
</feature>
<feature type="transmembrane region" description="Helical" evidence="6">
    <location>
        <begin position="138"/>
        <end position="157"/>
    </location>
</feature>
<keyword evidence="3 6" id="KW-0812">Transmembrane</keyword>
<dbReference type="KEGG" id="pacr:FXN63_04280"/>
<name>A0A5C0B4D4_9BURK</name>
<feature type="domain" description="Major facilitator superfamily (MFS) profile" evidence="7">
    <location>
        <begin position="1"/>
        <end position="366"/>
    </location>
</feature>
<dbReference type="Gene3D" id="1.20.1250.20">
    <property type="entry name" value="MFS general substrate transporter like domains"/>
    <property type="match status" value="1"/>
</dbReference>
<keyword evidence="4 6" id="KW-1133">Transmembrane helix</keyword>
<reference evidence="8 9" key="1">
    <citation type="submission" date="2019-08" db="EMBL/GenBank/DDBJ databases">
        <title>Amphibian skin-associated Pigmentiphaga: genome sequence and occurrence across geography and hosts.</title>
        <authorList>
            <person name="Bletz M.C."/>
            <person name="Bunk B."/>
            <person name="Sproeer C."/>
            <person name="Biwer P."/>
            <person name="Reiter S."/>
            <person name="Rabemananjara F.C.E."/>
            <person name="Schulz S."/>
            <person name="Overmann J."/>
            <person name="Vences M."/>
        </authorList>
    </citation>
    <scope>NUCLEOTIDE SEQUENCE [LARGE SCALE GENOMIC DNA]</scope>
    <source>
        <strain evidence="8 9">Mada1488</strain>
    </source>
</reference>
<protein>
    <submittedName>
        <fullName evidence="8">MFS transporter</fullName>
    </submittedName>
</protein>
<dbReference type="CDD" id="cd17324">
    <property type="entry name" value="MFS_NepI_like"/>
    <property type="match status" value="1"/>
</dbReference>
<dbReference type="GO" id="GO:0022857">
    <property type="term" value="F:transmembrane transporter activity"/>
    <property type="evidence" value="ECO:0007669"/>
    <property type="project" value="InterPro"/>
</dbReference>
<dbReference type="PANTHER" id="PTHR43124:SF3">
    <property type="entry name" value="CHLORAMPHENICOL EFFLUX PUMP RV0191"/>
    <property type="match status" value="1"/>
</dbReference>
<accession>A0A5C0B4D4</accession>
<feature type="transmembrane region" description="Helical" evidence="6">
    <location>
        <begin position="255"/>
        <end position="273"/>
    </location>
</feature>
<feature type="transmembrane region" description="Helical" evidence="6">
    <location>
        <begin position="316"/>
        <end position="337"/>
    </location>
</feature>
<feature type="transmembrane region" description="Helical" evidence="6">
    <location>
        <begin position="279"/>
        <end position="295"/>
    </location>
</feature>
<dbReference type="GO" id="GO:0005886">
    <property type="term" value="C:plasma membrane"/>
    <property type="evidence" value="ECO:0007669"/>
    <property type="project" value="UniProtKB-SubCell"/>
</dbReference>
<gene>
    <name evidence="8" type="ORF">FXN63_04280</name>
</gene>
<dbReference type="InterPro" id="IPR011701">
    <property type="entry name" value="MFS"/>
</dbReference>
<organism evidence="8 9">
    <name type="scientific">Pigmentiphaga aceris</name>
    <dbReference type="NCBI Taxonomy" id="1940612"/>
    <lineage>
        <taxon>Bacteria</taxon>
        <taxon>Pseudomonadati</taxon>
        <taxon>Pseudomonadota</taxon>
        <taxon>Betaproteobacteria</taxon>
        <taxon>Burkholderiales</taxon>
        <taxon>Alcaligenaceae</taxon>
        <taxon>Pigmentiphaga</taxon>
    </lineage>
</organism>
<feature type="transmembrane region" description="Helical" evidence="6">
    <location>
        <begin position="20"/>
        <end position="40"/>
    </location>
</feature>
<evidence type="ECO:0000256" key="6">
    <source>
        <dbReference type="SAM" id="Phobius"/>
    </source>
</evidence>
<evidence type="ECO:0000256" key="3">
    <source>
        <dbReference type="ARBA" id="ARBA00022692"/>
    </source>
</evidence>
<evidence type="ECO:0000259" key="7">
    <source>
        <dbReference type="PROSITE" id="PS50850"/>
    </source>
</evidence>
<evidence type="ECO:0000256" key="5">
    <source>
        <dbReference type="ARBA" id="ARBA00023136"/>
    </source>
</evidence>
<dbReference type="Pfam" id="PF07690">
    <property type="entry name" value="MFS_1"/>
    <property type="match status" value="1"/>
</dbReference>
<evidence type="ECO:0000313" key="8">
    <source>
        <dbReference type="EMBL" id="QEI09115.1"/>
    </source>
</evidence>
<dbReference type="InterPro" id="IPR050189">
    <property type="entry name" value="MFS_Efflux_Transporters"/>
</dbReference>
<proteinExistence type="predicted"/>